<comment type="caution">
    <text evidence="1">The sequence shown here is derived from an EMBL/GenBank/DDBJ whole genome shotgun (WGS) entry which is preliminary data.</text>
</comment>
<proteinExistence type="predicted"/>
<dbReference type="EMBL" id="JANHOG010000182">
    <property type="protein sequence ID" value="KAJ3557131.1"/>
    <property type="molecule type" value="Genomic_DNA"/>
</dbReference>
<reference evidence="1" key="1">
    <citation type="submission" date="2022-07" db="EMBL/GenBank/DDBJ databases">
        <title>Genome Sequence of Phlebia brevispora.</title>
        <authorList>
            <person name="Buettner E."/>
        </authorList>
    </citation>
    <scope>NUCLEOTIDE SEQUENCE</scope>
    <source>
        <strain evidence="1">MPL23</strain>
    </source>
</reference>
<evidence type="ECO:0000313" key="2">
    <source>
        <dbReference type="Proteomes" id="UP001148662"/>
    </source>
</evidence>
<keyword evidence="2" id="KW-1185">Reference proteome</keyword>
<gene>
    <name evidence="1" type="ORF">NM688_g1638</name>
</gene>
<sequence length="390" mass="44172">MQRQTSESLHDLSRQNYHENARRLATTTHYRQDHDSEGALTRHSFPYPAPSFQGHPETDFMAAQQHAFPFNPTDNGYPFHRQVGMAHIPPYLSMPSSVSSQTGPLSFGSTPSITGARRSIQVLDDATACRTLDSFTYFTSTLDIPAEITGPPQSVYEVTRGRLNPLPTTPHQHPPPAPPMVINSHIPQALQVLPIEQVLPKVSALTGPSNTRRDEASAMRPSSYNRRGRRAERTSPVLRKESRRQRSSGIRGIPSMSFTHNGDEGIRLDVALRRETRGLSDPQNQDFFDGFGEKMSLKIYLGNDLYFTKQRRCRHRQGKKFVYYTRERIAHEVAEFMRDFIEAVPNFQTYPSFEGWPIGAGIENFKLLELRKISHASVQPIFEYTSSVSV</sequence>
<organism evidence="1 2">
    <name type="scientific">Phlebia brevispora</name>
    <dbReference type="NCBI Taxonomy" id="194682"/>
    <lineage>
        <taxon>Eukaryota</taxon>
        <taxon>Fungi</taxon>
        <taxon>Dikarya</taxon>
        <taxon>Basidiomycota</taxon>
        <taxon>Agaricomycotina</taxon>
        <taxon>Agaricomycetes</taxon>
        <taxon>Polyporales</taxon>
        <taxon>Meruliaceae</taxon>
        <taxon>Phlebia</taxon>
    </lineage>
</organism>
<dbReference type="Proteomes" id="UP001148662">
    <property type="component" value="Unassembled WGS sequence"/>
</dbReference>
<evidence type="ECO:0000313" key="1">
    <source>
        <dbReference type="EMBL" id="KAJ3557131.1"/>
    </source>
</evidence>
<protein>
    <submittedName>
        <fullName evidence="1">Uncharacterized protein</fullName>
    </submittedName>
</protein>
<accession>A0ACC1TAM7</accession>
<name>A0ACC1TAM7_9APHY</name>